<keyword evidence="9 15" id="KW-0694">RNA-binding</keyword>
<evidence type="ECO:0000256" key="9">
    <source>
        <dbReference type="ARBA" id="ARBA00022884"/>
    </source>
</evidence>
<dbReference type="GO" id="GO:0160101">
    <property type="term" value="F:tRNA (guanine(10)-N2)-dimethyltransferase activity"/>
    <property type="evidence" value="ECO:0007669"/>
    <property type="project" value="UniProtKB-EC"/>
</dbReference>
<dbReference type="AlphaFoldDB" id="A0A2R4WY88"/>
<dbReference type="PANTHER" id="PTHR14911:SF21">
    <property type="entry name" value="N2-METHYLGUANOSINE TRNA METHYLTRANSFERASE"/>
    <property type="match status" value="1"/>
</dbReference>
<dbReference type="Pfam" id="PF01170">
    <property type="entry name" value="UPF0020"/>
    <property type="match status" value="1"/>
</dbReference>
<evidence type="ECO:0000256" key="15">
    <source>
        <dbReference type="PROSITE-ProRule" id="PRU00529"/>
    </source>
</evidence>
<dbReference type="InterPro" id="IPR029063">
    <property type="entry name" value="SAM-dependent_MTases_sf"/>
</dbReference>
<evidence type="ECO:0000256" key="2">
    <source>
        <dbReference type="ARBA" id="ARBA00011245"/>
    </source>
</evidence>
<evidence type="ECO:0000256" key="4">
    <source>
        <dbReference type="ARBA" id="ARBA00022555"/>
    </source>
</evidence>
<dbReference type="Gene3D" id="3.40.50.150">
    <property type="entry name" value="Vaccinia Virus protein VP39"/>
    <property type="match status" value="1"/>
</dbReference>
<dbReference type="RefSeq" id="WP_108380876.1">
    <property type="nucleotide sequence ID" value="NZ_CP028858.1"/>
</dbReference>
<dbReference type="GeneID" id="36511170"/>
<dbReference type="GO" id="GO:0005737">
    <property type="term" value="C:cytoplasm"/>
    <property type="evidence" value="ECO:0007669"/>
    <property type="project" value="UniProtKB-SubCell"/>
</dbReference>
<protein>
    <recommendedName>
        <fullName evidence="13">tRNA (guanine(10)-N(2))-dimethyltransferase</fullName>
        <ecNumber evidence="13">2.1.1.213</ecNumber>
    </recommendedName>
    <alternativeName>
        <fullName evidence="14">tRNA:G10 dimethyltransferase</fullName>
    </alternativeName>
</protein>
<comment type="subcellular location">
    <subcellularLocation>
        <location evidence="1">Cytoplasm</location>
    </subcellularLocation>
</comment>
<dbReference type="CDD" id="cd11715">
    <property type="entry name" value="THUMP_AdoMetMT"/>
    <property type="match status" value="1"/>
</dbReference>
<dbReference type="GO" id="GO:0030488">
    <property type="term" value="P:tRNA methylation"/>
    <property type="evidence" value="ECO:0007669"/>
    <property type="project" value="TreeGrafter"/>
</dbReference>
<evidence type="ECO:0000256" key="1">
    <source>
        <dbReference type="ARBA" id="ARBA00004496"/>
    </source>
</evidence>
<keyword evidence="8" id="KW-0819">tRNA processing</keyword>
<evidence type="ECO:0000313" key="18">
    <source>
        <dbReference type="Proteomes" id="UP000244727"/>
    </source>
</evidence>
<dbReference type="KEGG" id="harc:HARCEL1_01645"/>
<name>A0A2R4WY88_9EURY</name>
<evidence type="ECO:0000256" key="7">
    <source>
        <dbReference type="ARBA" id="ARBA00022691"/>
    </source>
</evidence>
<dbReference type="SUPFAM" id="SSF143437">
    <property type="entry name" value="THUMP domain-like"/>
    <property type="match status" value="1"/>
</dbReference>
<dbReference type="EC" id="2.1.1.213" evidence="13"/>
<evidence type="ECO:0000259" key="16">
    <source>
        <dbReference type="PROSITE" id="PS51165"/>
    </source>
</evidence>
<comment type="similarity">
    <text evidence="12">Belongs to the methyltransferase superfamily. Trm-G10 family.</text>
</comment>
<keyword evidence="18" id="KW-1185">Reference proteome</keyword>
<evidence type="ECO:0000256" key="13">
    <source>
        <dbReference type="ARBA" id="ARBA00066936"/>
    </source>
</evidence>
<evidence type="ECO:0000256" key="6">
    <source>
        <dbReference type="ARBA" id="ARBA00022679"/>
    </source>
</evidence>
<accession>A0A2R4WY88</accession>
<evidence type="ECO:0000256" key="14">
    <source>
        <dbReference type="ARBA" id="ARBA00082665"/>
    </source>
</evidence>
<proteinExistence type="inferred from homology"/>
<dbReference type="FunFam" id="3.40.50.150:FF:000251">
    <property type="entry name" value="Putative RNA methylase"/>
    <property type="match status" value="1"/>
</dbReference>
<evidence type="ECO:0000256" key="3">
    <source>
        <dbReference type="ARBA" id="ARBA00022490"/>
    </source>
</evidence>
<evidence type="ECO:0000256" key="11">
    <source>
        <dbReference type="ARBA" id="ARBA00054380"/>
    </source>
</evidence>
<dbReference type="Gene3D" id="3.30.2130.30">
    <property type="match status" value="1"/>
</dbReference>
<dbReference type="PANTHER" id="PTHR14911">
    <property type="entry name" value="THUMP DOMAIN-CONTAINING"/>
    <property type="match status" value="1"/>
</dbReference>
<keyword evidence="4" id="KW-0820">tRNA-binding</keyword>
<dbReference type="InterPro" id="IPR000241">
    <property type="entry name" value="RlmKL-like_Mtase"/>
</dbReference>
<dbReference type="GO" id="GO:0000049">
    <property type="term" value="F:tRNA binding"/>
    <property type="evidence" value="ECO:0007669"/>
    <property type="project" value="UniProtKB-KW"/>
</dbReference>
<sequence length="319" mass="33901">MYLLELVGTDDALAAQEAGTRASGVERIAPALAVATGIDDRVGDLALTHRVGDLLARTDASLDAVLAALTDASIDREGSVAVRARTVRETAIDTQRVERRLGALLVERGFTVDLDSPDHELRAVFSGECGALAWLTHDLDRSVADRAPTDRPFFRPGCMAPTLARALVNLAGARPGRTILDPMCGTGGHLAEARRVGARAIGIDVERAMAAGAAQNLAAVDDDGWLVARGDATALPVGAVEGCVVDVPYGRQTKVASRDVETLVEAALAELRRVTGRVVLVGDRPYVDLARATGWTVSVHVERRVHRSLDRHIHVLDRA</sequence>
<dbReference type="SUPFAM" id="SSF53335">
    <property type="entry name" value="S-adenosyl-L-methionine-dependent methyltransferases"/>
    <property type="match status" value="1"/>
</dbReference>
<comment type="catalytic activity">
    <reaction evidence="10">
        <text>guanosine(10) in tRNA + 2 S-adenosyl-L-methionine = N(2)-dimethylguanosine(10) in tRNA + 2 S-adenosyl-L-homocysteine + 2 H(+)</text>
        <dbReference type="Rhea" id="RHEA:43124"/>
        <dbReference type="Rhea" id="RHEA-COMP:10355"/>
        <dbReference type="Rhea" id="RHEA-COMP:10358"/>
        <dbReference type="ChEBI" id="CHEBI:15378"/>
        <dbReference type="ChEBI" id="CHEBI:57856"/>
        <dbReference type="ChEBI" id="CHEBI:59789"/>
        <dbReference type="ChEBI" id="CHEBI:74269"/>
        <dbReference type="ChEBI" id="CHEBI:74513"/>
        <dbReference type="EC" id="2.1.1.213"/>
    </reaction>
</comment>
<keyword evidence="6 17" id="KW-0808">Transferase</keyword>
<dbReference type="Proteomes" id="UP000244727">
    <property type="component" value="Chromosome"/>
</dbReference>
<feature type="domain" description="THUMP" evidence="16">
    <location>
        <begin position="36"/>
        <end position="139"/>
    </location>
</feature>
<evidence type="ECO:0000313" key="17">
    <source>
        <dbReference type="EMBL" id="AWB26507.1"/>
    </source>
</evidence>
<keyword evidence="3" id="KW-0963">Cytoplasm</keyword>
<dbReference type="InterPro" id="IPR004114">
    <property type="entry name" value="THUMP_dom"/>
</dbReference>
<evidence type="ECO:0000256" key="12">
    <source>
        <dbReference type="ARBA" id="ARBA00061338"/>
    </source>
</evidence>
<organism evidence="17 18">
    <name type="scientific">Halococcoides cellulosivorans</name>
    <dbReference type="NCBI Taxonomy" id="1679096"/>
    <lineage>
        <taxon>Archaea</taxon>
        <taxon>Methanobacteriati</taxon>
        <taxon>Methanobacteriota</taxon>
        <taxon>Stenosarchaea group</taxon>
        <taxon>Halobacteria</taxon>
        <taxon>Halobacteriales</taxon>
        <taxon>Haloarculaceae</taxon>
        <taxon>Halococcoides</taxon>
    </lineage>
</organism>
<dbReference type="PROSITE" id="PS51165">
    <property type="entry name" value="THUMP"/>
    <property type="match status" value="1"/>
</dbReference>
<comment type="function">
    <text evidence="11">Catalyzes the adenosylmethionine-dependent methylation of the exocyclic amino group (N(2)) of guanosine at position 10 of various tRNAs. Acts via a two-step process that leads to the formation of either N(2)-monomethyl (m(2)G) or N(2)-dimethylguanosine (m(2)(2)G).</text>
</comment>
<evidence type="ECO:0000256" key="8">
    <source>
        <dbReference type="ARBA" id="ARBA00022694"/>
    </source>
</evidence>
<dbReference type="EMBL" id="CP028858">
    <property type="protein sequence ID" value="AWB26507.1"/>
    <property type="molecule type" value="Genomic_DNA"/>
</dbReference>
<keyword evidence="7" id="KW-0949">S-adenosyl-L-methionine</keyword>
<comment type="subunit">
    <text evidence="2">Monomer.</text>
</comment>
<gene>
    <name evidence="17" type="ORF">HARCEL1_01645</name>
</gene>
<evidence type="ECO:0000256" key="5">
    <source>
        <dbReference type="ARBA" id="ARBA00022603"/>
    </source>
</evidence>
<reference evidence="17 18" key="1">
    <citation type="submission" date="2018-04" db="EMBL/GenBank/DDBJ databases">
        <title>Halococcoides cellulosivorans gen. nov., sp. nov., an extremely halophilic cellulose-utilizing haloarchaeon from hypersaline lakes.</title>
        <authorList>
            <person name="Sorokin D.Y."/>
            <person name="Toshchakov S.V."/>
            <person name="Samarov N.I."/>
            <person name="Korzhenkov A."/>
            <person name="Kublanov I.V."/>
        </authorList>
    </citation>
    <scope>NUCLEOTIDE SEQUENCE [LARGE SCALE GENOMIC DNA]</scope>
    <source>
        <strain evidence="17 18">HArcel1</strain>
    </source>
</reference>
<keyword evidence="5 17" id="KW-0489">Methyltransferase</keyword>
<evidence type="ECO:0000256" key="10">
    <source>
        <dbReference type="ARBA" id="ARBA00051883"/>
    </source>
</evidence>